<dbReference type="InterPro" id="IPR020568">
    <property type="entry name" value="Ribosomal_Su5_D2-typ_SF"/>
</dbReference>
<comment type="similarity">
    <text evidence="1">Belongs to the DNA mismatch repair MutL/HexB family.</text>
</comment>
<dbReference type="GO" id="GO:0140664">
    <property type="term" value="F:ATP-dependent DNA damage sensor activity"/>
    <property type="evidence" value="ECO:0007669"/>
    <property type="project" value="InterPro"/>
</dbReference>
<dbReference type="InterPro" id="IPR014790">
    <property type="entry name" value="MutL_C"/>
</dbReference>
<dbReference type="InterPro" id="IPR037198">
    <property type="entry name" value="MutL_C_sf"/>
</dbReference>
<dbReference type="Proteomes" id="UP000027222">
    <property type="component" value="Unassembled WGS sequence"/>
</dbReference>
<dbReference type="InterPro" id="IPR013507">
    <property type="entry name" value="DNA_mismatch_S5_2-like"/>
</dbReference>
<dbReference type="GO" id="GO:0006298">
    <property type="term" value="P:mismatch repair"/>
    <property type="evidence" value="ECO:0007669"/>
    <property type="project" value="InterPro"/>
</dbReference>
<dbReference type="SUPFAM" id="SSF55874">
    <property type="entry name" value="ATPase domain of HSP90 chaperone/DNA topoisomerase II/histidine kinase"/>
    <property type="match status" value="1"/>
</dbReference>
<dbReference type="GO" id="GO:0061982">
    <property type="term" value="P:meiosis I cell cycle process"/>
    <property type="evidence" value="ECO:0007669"/>
    <property type="project" value="UniProtKB-ARBA"/>
</dbReference>
<dbReference type="InterPro" id="IPR014762">
    <property type="entry name" value="DNA_mismatch_repair_CS"/>
</dbReference>
<feature type="compositionally biased region" description="Polar residues" evidence="3">
    <location>
        <begin position="494"/>
        <end position="511"/>
    </location>
</feature>
<dbReference type="PROSITE" id="PS00058">
    <property type="entry name" value="DNA_MISMATCH_REPAIR_1"/>
    <property type="match status" value="1"/>
</dbReference>
<evidence type="ECO:0000256" key="2">
    <source>
        <dbReference type="ARBA" id="ARBA00022763"/>
    </source>
</evidence>
<name>A0A067TNX7_GALM3</name>
<evidence type="ECO:0000256" key="1">
    <source>
        <dbReference type="ARBA" id="ARBA00006082"/>
    </source>
</evidence>
<evidence type="ECO:0000256" key="3">
    <source>
        <dbReference type="SAM" id="MobiDB-lite"/>
    </source>
</evidence>
<dbReference type="GO" id="GO:0016887">
    <property type="term" value="F:ATP hydrolysis activity"/>
    <property type="evidence" value="ECO:0007669"/>
    <property type="project" value="InterPro"/>
</dbReference>
<feature type="domain" description="DNA mismatch repair protein S5" evidence="5">
    <location>
        <begin position="229"/>
        <end position="369"/>
    </location>
</feature>
<dbReference type="STRING" id="685588.A0A067TNX7"/>
<feature type="domain" description="MutL C-terminal dimerisation" evidence="4">
    <location>
        <begin position="594"/>
        <end position="817"/>
    </location>
</feature>
<dbReference type="GO" id="GO:0030983">
    <property type="term" value="F:mismatched DNA binding"/>
    <property type="evidence" value="ECO:0007669"/>
    <property type="project" value="InterPro"/>
</dbReference>
<dbReference type="OrthoDB" id="429932at2759"/>
<dbReference type="Pfam" id="PF13589">
    <property type="entry name" value="HATPase_c_3"/>
    <property type="match status" value="1"/>
</dbReference>
<dbReference type="InterPro" id="IPR036890">
    <property type="entry name" value="HATPase_C_sf"/>
</dbReference>
<accession>A0A067TNX7</accession>
<dbReference type="AlphaFoldDB" id="A0A067TNX7"/>
<dbReference type="InterPro" id="IPR038973">
    <property type="entry name" value="MutL/Mlh/Pms-like"/>
</dbReference>
<dbReference type="GO" id="GO:0032300">
    <property type="term" value="C:mismatch repair complex"/>
    <property type="evidence" value="ECO:0007669"/>
    <property type="project" value="InterPro"/>
</dbReference>
<sequence>MPENQPAIERLSLPTQAKLRSTQILTSFPQIVSELLQNSLDANATRIEIGLDCKEWMCWVRDNGHGISKEGLELFGQGEEGGRYNTSKTYKLRSSNSLSTFGFRGEALASAAGVSCLEICSRTSKSRNTWSVILKGDQILYRGPAVRWKRESPGTTVCIRDAFYNLPVRRLSHTAPPRTWDLVRQEIERYSLMFPPVSFTLEDTSHAGGSSQQNHIIRIPKNTSTLGTFRQLYGHALIQHIEEIGSAEGTTKIEGFISLTGAPSKAYQFLYINRHPITGSDLGHVIDSQFAPSSFGKNALDEEGERNIPRSTIRRSPRKAEKKPVYVLNISIPPEEVDNCLDPSKSVIQLRNKSNILAFLSSTIQSFLKKHGFLTQNECAFGRSTGSPSPRKRKKLNLEDSGYAEADSISEISGLSLQHDKRASPISLIGDLHTSAEGISEEIAWTDPFTGQRFLVDSRTGNSRHRSGSHLQVENEMSTIVDTDKQEGRRTLRQQKTSNSAKPDSNPGQSSVPAWLEQALESNQAYAMTEHKVPSMKAPPVSYHIPQSYNTAPGDKHESHTPQNPTPFRVGDYDSIYATSSHRFTRDDIRHAEIINQVDRKFIACRIAKRSGTMSPQEIHDPKLPSNTILVLIDQHAADERVRVERFLKELFLGFLYSQDRTEGNQTGGVRIRELNPPHPVLLTLHEAHTIKRSQDVREMLRKWGVQFAELSKVKPDLDGTSDPGSSAGYLQLLVSSIPEVVSDKLLQGDELRDFIKGFLGQIQSGELFPDSGLGLSSEEDQDESLWFKAVRWCPRGLLDLINSKACRGAIMFNDSLSLTQCEKLVRQLSETVFPFQCAHGRPSLVPLVEAGQVQSNPLKRKRRRNDWTRLETMTDA</sequence>
<keyword evidence="2" id="KW-0227">DNA damage</keyword>
<dbReference type="SUPFAM" id="SSF118116">
    <property type="entry name" value="DNA mismatch repair protein MutL"/>
    <property type="match status" value="1"/>
</dbReference>
<feature type="region of interest" description="Disordered" evidence="3">
    <location>
        <begin position="545"/>
        <end position="569"/>
    </location>
</feature>
<evidence type="ECO:0000259" key="5">
    <source>
        <dbReference type="SMART" id="SM01340"/>
    </source>
</evidence>
<dbReference type="Pfam" id="PF01119">
    <property type="entry name" value="DNA_mis_repair"/>
    <property type="match status" value="1"/>
</dbReference>
<evidence type="ECO:0000313" key="7">
    <source>
        <dbReference type="Proteomes" id="UP000027222"/>
    </source>
</evidence>
<protein>
    <recommendedName>
        <fullName evidence="8">MutL C-terminal dimerisation domain-containing protein</fullName>
    </recommendedName>
</protein>
<dbReference type="PANTHER" id="PTHR10073">
    <property type="entry name" value="DNA MISMATCH REPAIR PROTEIN MLH, PMS, MUTL"/>
    <property type="match status" value="1"/>
</dbReference>
<dbReference type="GO" id="GO:0005524">
    <property type="term" value="F:ATP binding"/>
    <property type="evidence" value="ECO:0007669"/>
    <property type="project" value="InterPro"/>
</dbReference>
<feature type="region of interest" description="Disordered" evidence="3">
    <location>
        <begin position="459"/>
        <end position="511"/>
    </location>
</feature>
<dbReference type="HOGENOM" id="CLU_005415_1_0_1"/>
<dbReference type="SMART" id="SM00853">
    <property type="entry name" value="MutL_C"/>
    <property type="match status" value="1"/>
</dbReference>
<evidence type="ECO:0000313" key="6">
    <source>
        <dbReference type="EMBL" id="KDR84002.1"/>
    </source>
</evidence>
<evidence type="ECO:0008006" key="8">
    <source>
        <dbReference type="Google" id="ProtNLM"/>
    </source>
</evidence>
<dbReference type="SMART" id="SM01340">
    <property type="entry name" value="DNA_mis_repair"/>
    <property type="match status" value="1"/>
</dbReference>
<dbReference type="Gene3D" id="3.30.565.10">
    <property type="entry name" value="Histidine kinase-like ATPase, C-terminal domain"/>
    <property type="match status" value="1"/>
</dbReference>
<evidence type="ECO:0000259" key="4">
    <source>
        <dbReference type="SMART" id="SM00853"/>
    </source>
</evidence>
<dbReference type="InterPro" id="IPR014721">
    <property type="entry name" value="Ribsml_uS5_D2-typ_fold_subgr"/>
</dbReference>
<dbReference type="SUPFAM" id="SSF54211">
    <property type="entry name" value="Ribosomal protein S5 domain 2-like"/>
    <property type="match status" value="1"/>
</dbReference>
<reference evidence="7" key="1">
    <citation type="journal article" date="2014" name="Proc. Natl. Acad. Sci. U.S.A.">
        <title>Extensive sampling of basidiomycete genomes demonstrates inadequacy of the white-rot/brown-rot paradigm for wood decay fungi.</title>
        <authorList>
            <person name="Riley R."/>
            <person name="Salamov A.A."/>
            <person name="Brown D.W."/>
            <person name="Nagy L.G."/>
            <person name="Floudas D."/>
            <person name="Held B.W."/>
            <person name="Levasseur A."/>
            <person name="Lombard V."/>
            <person name="Morin E."/>
            <person name="Otillar R."/>
            <person name="Lindquist E.A."/>
            <person name="Sun H."/>
            <person name="LaButti K.M."/>
            <person name="Schmutz J."/>
            <person name="Jabbour D."/>
            <person name="Luo H."/>
            <person name="Baker S.E."/>
            <person name="Pisabarro A.G."/>
            <person name="Walton J.D."/>
            <person name="Blanchette R.A."/>
            <person name="Henrissat B."/>
            <person name="Martin F."/>
            <person name="Cullen D."/>
            <person name="Hibbett D.S."/>
            <person name="Grigoriev I.V."/>
        </authorList>
    </citation>
    <scope>NUCLEOTIDE SEQUENCE [LARGE SCALE GENOMIC DNA]</scope>
    <source>
        <strain evidence="7">CBS 339.88</strain>
    </source>
</reference>
<dbReference type="Gene3D" id="3.30.1540.20">
    <property type="entry name" value="MutL, C-terminal domain, dimerisation subdomain"/>
    <property type="match status" value="1"/>
</dbReference>
<proteinExistence type="inferred from homology"/>
<keyword evidence="7" id="KW-1185">Reference proteome</keyword>
<gene>
    <name evidence="6" type="ORF">GALMADRAFT_236565</name>
</gene>
<organism evidence="6 7">
    <name type="scientific">Galerina marginata (strain CBS 339.88)</name>
    <dbReference type="NCBI Taxonomy" id="685588"/>
    <lineage>
        <taxon>Eukaryota</taxon>
        <taxon>Fungi</taxon>
        <taxon>Dikarya</taxon>
        <taxon>Basidiomycota</taxon>
        <taxon>Agaricomycotina</taxon>
        <taxon>Agaricomycetes</taxon>
        <taxon>Agaricomycetidae</taxon>
        <taxon>Agaricales</taxon>
        <taxon>Agaricineae</taxon>
        <taxon>Strophariaceae</taxon>
        <taxon>Galerina</taxon>
    </lineage>
</organism>
<dbReference type="PANTHER" id="PTHR10073:SF47">
    <property type="entry name" value="DNA MISMATCH REPAIR PROTEIN MLH3"/>
    <property type="match status" value="1"/>
</dbReference>
<feature type="compositionally biased region" description="Polar residues" evidence="3">
    <location>
        <begin position="469"/>
        <end position="481"/>
    </location>
</feature>
<dbReference type="Gene3D" id="3.30.230.10">
    <property type="match status" value="1"/>
</dbReference>
<dbReference type="EMBL" id="KL142368">
    <property type="protein sequence ID" value="KDR84002.1"/>
    <property type="molecule type" value="Genomic_DNA"/>
</dbReference>
<dbReference type="InterPro" id="IPR042120">
    <property type="entry name" value="MutL_C_dimsub"/>
</dbReference>